<evidence type="ECO:0000256" key="1">
    <source>
        <dbReference type="SAM" id="MobiDB-lite"/>
    </source>
</evidence>
<dbReference type="AlphaFoldDB" id="A0A9N9PDI7"/>
<dbReference type="OrthoDB" id="10412207at2759"/>
<organism evidence="2 3">
    <name type="scientific">Dentiscutata erythropus</name>
    <dbReference type="NCBI Taxonomy" id="1348616"/>
    <lineage>
        <taxon>Eukaryota</taxon>
        <taxon>Fungi</taxon>
        <taxon>Fungi incertae sedis</taxon>
        <taxon>Mucoromycota</taxon>
        <taxon>Glomeromycotina</taxon>
        <taxon>Glomeromycetes</taxon>
        <taxon>Diversisporales</taxon>
        <taxon>Gigasporaceae</taxon>
        <taxon>Dentiscutata</taxon>
    </lineage>
</organism>
<feature type="region of interest" description="Disordered" evidence="1">
    <location>
        <begin position="1"/>
        <end position="25"/>
    </location>
</feature>
<dbReference type="Proteomes" id="UP000789405">
    <property type="component" value="Unassembled WGS sequence"/>
</dbReference>
<reference evidence="2" key="1">
    <citation type="submission" date="2021-06" db="EMBL/GenBank/DDBJ databases">
        <authorList>
            <person name="Kallberg Y."/>
            <person name="Tangrot J."/>
            <person name="Rosling A."/>
        </authorList>
    </citation>
    <scope>NUCLEOTIDE SEQUENCE</scope>
    <source>
        <strain evidence="2">MA453B</strain>
    </source>
</reference>
<dbReference type="EMBL" id="CAJVPY010041335">
    <property type="protein sequence ID" value="CAG8806525.1"/>
    <property type="molecule type" value="Genomic_DNA"/>
</dbReference>
<keyword evidence="3" id="KW-1185">Reference proteome</keyword>
<evidence type="ECO:0000313" key="2">
    <source>
        <dbReference type="EMBL" id="CAG8806525.1"/>
    </source>
</evidence>
<sequence>DRAIERHRVARAARQRKTPGRDNDKRSAFLKDYYYYNEYHK</sequence>
<gene>
    <name evidence="2" type="ORF">DERYTH_LOCUS24488</name>
</gene>
<protein>
    <submittedName>
        <fullName evidence="2">22433_t:CDS:1</fullName>
    </submittedName>
</protein>
<feature type="non-terminal residue" evidence="2">
    <location>
        <position position="1"/>
    </location>
</feature>
<proteinExistence type="predicted"/>
<comment type="caution">
    <text evidence="2">The sequence shown here is derived from an EMBL/GenBank/DDBJ whole genome shotgun (WGS) entry which is preliminary data.</text>
</comment>
<feature type="non-terminal residue" evidence="2">
    <location>
        <position position="41"/>
    </location>
</feature>
<accession>A0A9N9PDI7</accession>
<feature type="compositionally biased region" description="Basic residues" evidence="1">
    <location>
        <begin position="8"/>
        <end position="18"/>
    </location>
</feature>
<evidence type="ECO:0000313" key="3">
    <source>
        <dbReference type="Proteomes" id="UP000789405"/>
    </source>
</evidence>
<name>A0A9N9PDI7_9GLOM</name>